<feature type="non-terminal residue" evidence="3">
    <location>
        <position position="148"/>
    </location>
</feature>
<dbReference type="InterPro" id="IPR007110">
    <property type="entry name" value="Ig-like_dom"/>
</dbReference>
<feature type="non-terminal residue" evidence="3">
    <location>
        <position position="1"/>
    </location>
</feature>
<reference evidence="3 4" key="1">
    <citation type="submission" date="2019-09" db="EMBL/GenBank/DDBJ databases">
        <title>Bird 10,000 Genomes (B10K) Project - Family phase.</title>
        <authorList>
            <person name="Zhang G."/>
        </authorList>
    </citation>
    <scope>NUCLEOTIDE SEQUENCE [LARGE SCALE GENOMIC DNA]</scope>
    <source>
        <strain evidence="3">OUT-0055</strain>
        <tissue evidence="3">Blood</tissue>
    </source>
</reference>
<evidence type="ECO:0000259" key="2">
    <source>
        <dbReference type="PROSITE" id="PS50835"/>
    </source>
</evidence>
<proteinExistence type="predicted"/>
<dbReference type="SUPFAM" id="SSF48726">
    <property type="entry name" value="Immunoglobulin"/>
    <property type="match status" value="1"/>
</dbReference>
<dbReference type="Gene3D" id="2.60.40.10">
    <property type="entry name" value="Immunoglobulins"/>
    <property type="match status" value="1"/>
</dbReference>
<dbReference type="EMBL" id="VZUJ01032072">
    <property type="protein sequence ID" value="NXV71596.1"/>
    <property type="molecule type" value="Genomic_DNA"/>
</dbReference>
<evidence type="ECO:0000313" key="3">
    <source>
        <dbReference type="EMBL" id="NXV71596.1"/>
    </source>
</evidence>
<name>A0A7L3W579_9GRUI</name>
<dbReference type="InterPro" id="IPR036179">
    <property type="entry name" value="Ig-like_dom_sf"/>
</dbReference>
<keyword evidence="4" id="KW-1185">Reference proteome</keyword>
<sequence length="148" mass="15933">RHVTSSSLSLDYEEGKRRQPFYCRARHAQGERSAIVSNPGSPSTPTPISLHPPSRDDFEGPYRNSSLLCRASGAARALRWFRNGLDVTSDAITQSLSLLPAPGAAMTGGGTFTESRLVVTEAEWDAGTQFSCQLETEARNASKASECG</sequence>
<dbReference type="OrthoDB" id="9378418at2759"/>
<dbReference type="Proteomes" id="UP000518911">
    <property type="component" value="Unassembled WGS sequence"/>
</dbReference>
<evidence type="ECO:0000256" key="1">
    <source>
        <dbReference type="SAM" id="MobiDB-lite"/>
    </source>
</evidence>
<evidence type="ECO:0000313" key="4">
    <source>
        <dbReference type="Proteomes" id="UP000518911"/>
    </source>
</evidence>
<protein>
    <submittedName>
        <fullName evidence="3">IGHM protein</fullName>
    </submittedName>
</protein>
<dbReference type="PROSITE" id="PS50835">
    <property type="entry name" value="IG_LIKE"/>
    <property type="match status" value="1"/>
</dbReference>
<dbReference type="InterPro" id="IPR013783">
    <property type="entry name" value="Ig-like_fold"/>
</dbReference>
<comment type="caution">
    <text evidence="3">The sequence shown here is derived from an EMBL/GenBank/DDBJ whole genome shotgun (WGS) entry which is preliminary data.</text>
</comment>
<gene>
    <name evidence="3" type="primary">Ighm</name>
    <name evidence="3" type="ORF">ATLROG_R15065</name>
</gene>
<feature type="region of interest" description="Disordered" evidence="1">
    <location>
        <begin position="30"/>
        <end position="61"/>
    </location>
</feature>
<feature type="compositionally biased region" description="Polar residues" evidence="1">
    <location>
        <begin position="35"/>
        <end position="47"/>
    </location>
</feature>
<feature type="domain" description="Ig-like" evidence="2">
    <location>
        <begin position="45"/>
        <end position="142"/>
    </location>
</feature>
<dbReference type="AlphaFoldDB" id="A0A7L3W579"/>
<accession>A0A7L3W579</accession>
<organism evidence="3 4">
    <name type="scientific">Atlantisia rogersi</name>
    <name type="common">Inaccessible Island rail</name>
    <dbReference type="NCBI Taxonomy" id="2478892"/>
    <lineage>
        <taxon>Eukaryota</taxon>
        <taxon>Metazoa</taxon>
        <taxon>Chordata</taxon>
        <taxon>Craniata</taxon>
        <taxon>Vertebrata</taxon>
        <taxon>Euteleostomi</taxon>
        <taxon>Archelosauria</taxon>
        <taxon>Archosauria</taxon>
        <taxon>Dinosauria</taxon>
        <taxon>Saurischia</taxon>
        <taxon>Theropoda</taxon>
        <taxon>Coelurosauria</taxon>
        <taxon>Aves</taxon>
        <taxon>Neognathae</taxon>
        <taxon>Neoaves</taxon>
        <taxon>Gruiformes</taxon>
        <taxon>Rallidae</taxon>
        <taxon>Atlantisia</taxon>
    </lineage>
</organism>